<evidence type="ECO:0000256" key="1">
    <source>
        <dbReference type="ARBA" id="ARBA00001966"/>
    </source>
</evidence>
<dbReference type="Ensembl" id="ENSNVIT00000003914.1">
    <property type="protein sequence ID" value="ENSNVIP00000003351.1"/>
    <property type="gene ID" value="ENSNVIG00000002671.1"/>
</dbReference>
<accession>A0A8C7A4M4</accession>
<dbReference type="GO" id="GO:0006120">
    <property type="term" value="P:mitochondrial electron transport, NADH to ubiquinone"/>
    <property type="evidence" value="ECO:0007669"/>
    <property type="project" value="TreeGrafter"/>
</dbReference>
<dbReference type="InterPro" id="IPR010226">
    <property type="entry name" value="NADH_quinone_OxRdtase_chainI"/>
</dbReference>
<protein>
    <submittedName>
        <fullName evidence="3">Uncharacterized protein</fullName>
    </submittedName>
</protein>
<dbReference type="GO" id="GO:0051539">
    <property type="term" value="F:4 iron, 4 sulfur cluster binding"/>
    <property type="evidence" value="ECO:0007669"/>
    <property type="project" value="InterPro"/>
</dbReference>
<dbReference type="GO" id="GO:0032981">
    <property type="term" value="P:mitochondrial respiratory chain complex I assembly"/>
    <property type="evidence" value="ECO:0007669"/>
    <property type="project" value="TreeGrafter"/>
</dbReference>
<name>A0A8C7A4M4_NEOVI</name>
<feature type="compositionally biased region" description="Low complexity" evidence="2">
    <location>
        <begin position="104"/>
        <end position="116"/>
    </location>
</feature>
<comment type="cofactor">
    <cofactor evidence="1">
        <name>[4Fe-4S] cluster</name>
        <dbReference type="ChEBI" id="CHEBI:49883"/>
    </cofactor>
</comment>
<feature type="region of interest" description="Disordered" evidence="2">
    <location>
        <begin position="95"/>
        <end position="116"/>
    </location>
</feature>
<reference evidence="3" key="2">
    <citation type="submission" date="2025-09" db="UniProtKB">
        <authorList>
            <consortium name="Ensembl"/>
        </authorList>
    </citation>
    <scope>IDENTIFICATION</scope>
</reference>
<organism evidence="3 4">
    <name type="scientific">Neovison vison</name>
    <name type="common">American mink</name>
    <name type="synonym">Mustela vison</name>
    <dbReference type="NCBI Taxonomy" id="452646"/>
    <lineage>
        <taxon>Eukaryota</taxon>
        <taxon>Metazoa</taxon>
        <taxon>Chordata</taxon>
        <taxon>Craniata</taxon>
        <taxon>Vertebrata</taxon>
        <taxon>Euteleostomi</taxon>
        <taxon>Mammalia</taxon>
        <taxon>Eutheria</taxon>
        <taxon>Laurasiatheria</taxon>
        <taxon>Carnivora</taxon>
        <taxon>Caniformia</taxon>
        <taxon>Musteloidea</taxon>
        <taxon>Mustelidae</taxon>
        <taxon>Mustelinae</taxon>
        <taxon>Neogale</taxon>
    </lineage>
</organism>
<dbReference type="PANTHER" id="PTHR10849:SF20">
    <property type="entry name" value="NADH DEHYDROGENASE [UBIQUINONE] IRON-SULFUR PROTEIN 8, MITOCHONDRIAL"/>
    <property type="match status" value="1"/>
</dbReference>
<dbReference type="Proteomes" id="UP000694425">
    <property type="component" value="Unplaced"/>
</dbReference>
<evidence type="ECO:0000256" key="2">
    <source>
        <dbReference type="SAM" id="MobiDB-lite"/>
    </source>
</evidence>
<proteinExistence type="predicted"/>
<evidence type="ECO:0000313" key="4">
    <source>
        <dbReference type="Proteomes" id="UP000694425"/>
    </source>
</evidence>
<dbReference type="PANTHER" id="PTHR10849">
    <property type="entry name" value="NADH DEHYDROGENASE UBIQUINONE IRON-SULFUR PROTEIN 8, MITOCHONDRIAL"/>
    <property type="match status" value="1"/>
</dbReference>
<dbReference type="AlphaFoldDB" id="A0A8C7A4M4"/>
<sequence>MCGFFQKACPVGHIVEGPNLEFSMEIHQELLHNGGKCLKNGASGEAKIMANIQAHYLCCGRPLPSGPENDDLVSGQPFLRVLPFRVKGPISSPHMVPSWPGSAHSPPSLHPNSSLP</sequence>
<dbReference type="GeneTree" id="ENSGT00940000168718"/>
<dbReference type="GO" id="GO:0003954">
    <property type="term" value="F:NADH dehydrogenase activity"/>
    <property type="evidence" value="ECO:0007669"/>
    <property type="project" value="TreeGrafter"/>
</dbReference>
<reference evidence="3" key="1">
    <citation type="submission" date="2025-08" db="UniProtKB">
        <authorList>
            <consortium name="Ensembl"/>
        </authorList>
    </citation>
    <scope>IDENTIFICATION</scope>
</reference>
<evidence type="ECO:0000313" key="3">
    <source>
        <dbReference type="Ensembl" id="ENSNVIP00000003351.1"/>
    </source>
</evidence>
<keyword evidence="4" id="KW-1185">Reference proteome</keyword>
<dbReference type="GO" id="GO:0016020">
    <property type="term" value="C:membrane"/>
    <property type="evidence" value="ECO:0007669"/>
    <property type="project" value="InterPro"/>
</dbReference>
<dbReference type="GO" id="GO:0005739">
    <property type="term" value="C:mitochondrion"/>
    <property type="evidence" value="ECO:0007669"/>
    <property type="project" value="GOC"/>
</dbReference>